<proteinExistence type="inferred from homology"/>
<evidence type="ECO:0000313" key="13">
    <source>
        <dbReference type="RefSeq" id="XP_027075773.1"/>
    </source>
</evidence>
<protein>
    <submittedName>
        <fullName evidence="13">Late blight resistance protein homolog R1A-3</fullName>
    </submittedName>
</protein>
<dbReference type="Gene3D" id="3.80.10.10">
    <property type="entry name" value="Ribonuclease Inhibitor"/>
    <property type="match status" value="1"/>
</dbReference>
<evidence type="ECO:0000313" key="12">
    <source>
        <dbReference type="Proteomes" id="UP001652660"/>
    </source>
</evidence>
<dbReference type="PANTHER" id="PTHR23155:SF1152">
    <property type="entry name" value="AAA+ ATPASE DOMAIN-CONTAINING PROTEIN"/>
    <property type="match status" value="1"/>
</dbReference>
<organism evidence="12 13">
    <name type="scientific">Coffea arabica</name>
    <name type="common">Arabian coffee</name>
    <dbReference type="NCBI Taxonomy" id="13443"/>
    <lineage>
        <taxon>Eukaryota</taxon>
        <taxon>Viridiplantae</taxon>
        <taxon>Streptophyta</taxon>
        <taxon>Embryophyta</taxon>
        <taxon>Tracheophyta</taxon>
        <taxon>Spermatophyta</taxon>
        <taxon>Magnoliopsida</taxon>
        <taxon>eudicotyledons</taxon>
        <taxon>Gunneridae</taxon>
        <taxon>Pentapetalae</taxon>
        <taxon>asterids</taxon>
        <taxon>lamiids</taxon>
        <taxon>Gentianales</taxon>
        <taxon>Rubiaceae</taxon>
        <taxon>Ixoroideae</taxon>
        <taxon>Gardenieae complex</taxon>
        <taxon>Bertiereae - Coffeeae clade</taxon>
        <taxon>Coffeeae</taxon>
        <taxon>Coffea</taxon>
    </lineage>
</organism>
<dbReference type="InterPro" id="IPR044974">
    <property type="entry name" value="Disease_R_plants"/>
</dbReference>
<sequence length="1211" mass="137787">MASSGSRTSAFESILEHLDWLLKRGPKFDGEVQFKWNDQIREMWKEEEPGNVLGTRSGGEGFKIGRKCLLFFTYIQSGASSLNDITTELIRFKEKIRLFFETEIRPSCIISLLHHYSLGDPRLDTNLTDSVLNNLEWLTRLNYGFDNALRIVMRTLQAKLLFLQSFVCFATVQGVEGKGLIDLLIHAEVVAVKAARLISICWFDRNSEQVRNEMEFQISQLIRKEIDPVDPQVQETYIHVLTASKLSRSSRTLVLEKNKHLLTNFIDCLLYNVMELLEHFPSFSVLVKDRMLILHEGVRFLSVLFGQQQEKFDGLHDQMKDLIGFVACDAGIVILSLSATEMKEGLAKETDLALYHLVKVLKFITTEFAQIYPSPSQSFPWTNELGCFDFLLESLQDLSNSEADSIDLPQDHIHKVQEDLIFLRSFLKNIVGQRNQNQKLQALWDRGMEVAYKAKLLVNSIVSRNKPECLDTLAGDIELMRIEAHGIFARHSNGTDALRVTNNSAHTSSKLSSPALNEATVGLHEAVKTITCRLTGGLKQLDIISIVGMAGLGKTTLTNTVYHHMQNSVSRHFHIHAWCTVSQAYSKHNLLAQILCSIHRDSPGECLNKDEDELAEELRKVLLSNRYLIVLDDLWDIEAWNLLERSFPNDANGSRILLTSRIHSLPLQLKHASEPYHLRQLTDKDSWALLQNKLFGKESCPPTLNEVGFQIAKNCKGLPLTIVLVAGILATTEQDCWKEAAQTLCSSTIVETEQCKRTLELSYSNLPGHLRPCLLYFGAFPEDADVPVRKLIWLWSSEGFLQKTEGKILEDMVADQRRKFLQISHGENDLFTLTGLHNLHRLCIYNSKPEKLKKLKVFFPTLRSLHFSAKWDGVLYFPIGVLLFKLLRVLDLGRFDFTYEFPMEVVLLVHLRYLAIRSVKSVPSDIANLSSLETFFLIQSWDDVVLPNTIWNIQTLRHLFIKSSRCGFRFPADSLAGSPDLKHLETLSLAIDSSSQSLQKILTKLPSIRRLKCLPLRGSSSSRNWILVLDGLSQLESLKVRNLAPLGIKFPLYLKKLTLSRTRVPWTEISTIGKLPSLEVLKLRHEAFVGEKWEMKAGEFLNLRFLELTKLDLRSWTAPSDNFSRLEKLVVQDCYVLEEVPFCLGECSNLEMIELTWCCKSAVTSVKQIQQEQMDAGNDDLKVILEDNWDFPIELTLLITCGNCEPIHVSS</sequence>
<dbReference type="AlphaFoldDB" id="A0A6P6TBF7"/>
<reference evidence="12" key="1">
    <citation type="journal article" date="2025" name="Foods">
        <title>Unveiling the Microbial Signatures of Arabica Coffee Cherries: Insights into Ripeness Specific Diversity, Functional Traits, and Implications for Quality and Safety.</title>
        <authorList>
            <consortium name="RefSeq"/>
            <person name="Tenea G.N."/>
            <person name="Cifuentes V."/>
            <person name="Reyes P."/>
            <person name="Cevallos-Vallejos M."/>
        </authorList>
    </citation>
    <scope>NUCLEOTIDE SEQUENCE [LARGE SCALE GENOMIC DNA]</scope>
</reference>
<dbReference type="FunFam" id="3.40.50.300:FF:001091">
    <property type="entry name" value="Probable disease resistance protein At1g61300"/>
    <property type="match status" value="1"/>
</dbReference>
<dbReference type="SUPFAM" id="SSF52540">
    <property type="entry name" value="P-loop containing nucleoside triphosphate hydrolases"/>
    <property type="match status" value="1"/>
</dbReference>
<evidence type="ECO:0000256" key="4">
    <source>
        <dbReference type="ARBA" id="ARBA00022667"/>
    </source>
</evidence>
<keyword evidence="6" id="KW-0547">Nucleotide-binding</keyword>
<dbReference type="InterPro" id="IPR027417">
    <property type="entry name" value="P-loop_NTPase"/>
</dbReference>
<gene>
    <name evidence="13" type="primary">LOC113699601</name>
</gene>
<dbReference type="Pfam" id="PF12061">
    <property type="entry name" value="NB-LRR"/>
    <property type="match status" value="1"/>
</dbReference>
<dbReference type="InterPro" id="IPR032675">
    <property type="entry name" value="LRR_dom_sf"/>
</dbReference>
<dbReference type="GO" id="GO:0005737">
    <property type="term" value="C:cytoplasm"/>
    <property type="evidence" value="ECO:0007669"/>
    <property type="project" value="UniProtKB-SubCell"/>
</dbReference>
<keyword evidence="5" id="KW-0677">Repeat</keyword>
<reference evidence="13" key="2">
    <citation type="submission" date="2025-08" db="UniProtKB">
        <authorList>
            <consortium name="RefSeq"/>
        </authorList>
    </citation>
    <scope>IDENTIFICATION</scope>
    <source>
        <tissue evidence="13">Leaves</tissue>
    </source>
</reference>
<keyword evidence="7" id="KW-0611">Plant defense</keyword>
<dbReference type="Gene3D" id="1.10.10.10">
    <property type="entry name" value="Winged helix-like DNA-binding domain superfamily/Winged helix DNA-binding domain"/>
    <property type="match status" value="1"/>
</dbReference>
<evidence type="ECO:0000256" key="6">
    <source>
        <dbReference type="ARBA" id="ARBA00022741"/>
    </source>
</evidence>
<dbReference type="Gene3D" id="3.40.50.300">
    <property type="entry name" value="P-loop containing nucleotide triphosphate hydrolases"/>
    <property type="match status" value="1"/>
</dbReference>
<evidence type="ECO:0000259" key="9">
    <source>
        <dbReference type="Pfam" id="PF00931"/>
    </source>
</evidence>
<evidence type="ECO:0000256" key="5">
    <source>
        <dbReference type="ARBA" id="ARBA00022737"/>
    </source>
</evidence>
<name>A0A6P6TBF7_COFAR</name>
<dbReference type="SUPFAM" id="SSF52058">
    <property type="entry name" value="L domain-like"/>
    <property type="match status" value="1"/>
</dbReference>
<feature type="domain" description="Disease resistance R13L4/SHOC-2-like LRR" evidence="11">
    <location>
        <begin position="884"/>
        <end position="1041"/>
    </location>
</feature>
<dbReference type="InterPro" id="IPR036388">
    <property type="entry name" value="WH-like_DNA-bd_sf"/>
</dbReference>
<evidence type="ECO:0000259" key="11">
    <source>
        <dbReference type="Pfam" id="PF23598"/>
    </source>
</evidence>
<dbReference type="GO" id="GO:0005524">
    <property type="term" value="F:ATP binding"/>
    <property type="evidence" value="ECO:0007669"/>
    <property type="project" value="UniProtKB-KW"/>
</dbReference>
<evidence type="ECO:0000256" key="1">
    <source>
        <dbReference type="ARBA" id="ARBA00002074"/>
    </source>
</evidence>
<dbReference type="InterPro" id="IPR055414">
    <property type="entry name" value="LRR_R13L4/SHOC2-like"/>
</dbReference>
<evidence type="ECO:0000259" key="10">
    <source>
        <dbReference type="Pfam" id="PF12061"/>
    </source>
</evidence>
<dbReference type="GeneID" id="113699601"/>
<feature type="domain" description="Late blight resistance protein R1A-like N-terminal" evidence="10">
    <location>
        <begin position="121"/>
        <end position="348"/>
    </location>
</feature>
<evidence type="ECO:0000256" key="8">
    <source>
        <dbReference type="ARBA" id="ARBA00022840"/>
    </source>
</evidence>
<dbReference type="InterPro" id="IPR042197">
    <property type="entry name" value="Apaf_helical"/>
</dbReference>
<dbReference type="InterPro" id="IPR021929">
    <property type="entry name" value="R1A-like_N"/>
</dbReference>
<dbReference type="Pfam" id="PF00931">
    <property type="entry name" value="NB-ARC"/>
    <property type="match status" value="1"/>
</dbReference>
<feature type="domain" description="NB-ARC" evidence="9">
    <location>
        <begin position="539"/>
        <end position="699"/>
    </location>
</feature>
<dbReference type="PANTHER" id="PTHR23155">
    <property type="entry name" value="DISEASE RESISTANCE PROTEIN RP"/>
    <property type="match status" value="1"/>
</dbReference>
<evidence type="ECO:0000256" key="3">
    <source>
        <dbReference type="ARBA" id="ARBA00022614"/>
    </source>
</evidence>
<dbReference type="GO" id="GO:0043531">
    <property type="term" value="F:ADP binding"/>
    <property type="evidence" value="ECO:0007669"/>
    <property type="project" value="InterPro"/>
</dbReference>
<keyword evidence="4" id="KW-0381">Hypersensitive response</keyword>
<keyword evidence="8" id="KW-0067">ATP-binding</keyword>
<dbReference type="InterPro" id="IPR002182">
    <property type="entry name" value="NB-ARC"/>
</dbReference>
<keyword evidence="3" id="KW-0433">Leucine-rich repeat</keyword>
<dbReference type="RefSeq" id="XP_027075773.1">
    <property type="nucleotide sequence ID" value="XM_027219972.1"/>
</dbReference>
<accession>A0A6P6TBF7</accession>
<dbReference type="Proteomes" id="UP001652660">
    <property type="component" value="Chromosome 7c"/>
</dbReference>
<dbReference type="Pfam" id="PF23598">
    <property type="entry name" value="LRR_14"/>
    <property type="match status" value="1"/>
</dbReference>
<comment type="function">
    <text evidence="1">Confers resistance to late blight (Phytophthora infestans) races carrying the avirulence gene Avr1. Resistance proteins guard the plant against pathogens that contain an appropriate avirulence protein via an indirect interaction with this avirulence protein. That triggers a defense system including the hypersensitive response, which restricts the pathogen growth.</text>
</comment>
<dbReference type="PRINTS" id="PR00364">
    <property type="entry name" value="DISEASERSIST"/>
</dbReference>
<evidence type="ECO:0000256" key="7">
    <source>
        <dbReference type="ARBA" id="ARBA00022821"/>
    </source>
</evidence>
<evidence type="ECO:0000256" key="2">
    <source>
        <dbReference type="ARBA" id="ARBA00008894"/>
    </source>
</evidence>
<dbReference type="Gene3D" id="1.10.8.430">
    <property type="entry name" value="Helical domain of apoptotic protease-activating factors"/>
    <property type="match status" value="1"/>
</dbReference>
<keyword evidence="12" id="KW-1185">Reference proteome</keyword>
<comment type="similarity">
    <text evidence="2">Belongs to the disease resistance NB-LRR family.</text>
</comment>
<dbReference type="GO" id="GO:0009626">
    <property type="term" value="P:plant-type hypersensitive response"/>
    <property type="evidence" value="ECO:0007669"/>
    <property type="project" value="UniProtKB-KW"/>
</dbReference>